<dbReference type="RefSeq" id="WP_379788844.1">
    <property type="nucleotide sequence ID" value="NZ_JBHSHL010000043.1"/>
</dbReference>
<dbReference type="Pfam" id="PF02635">
    <property type="entry name" value="DsrE"/>
    <property type="match status" value="1"/>
</dbReference>
<dbReference type="InterPro" id="IPR003787">
    <property type="entry name" value="Sulphur_relay_DsrE/F-like"/>
</dbReference>
<protein>
    <submittedName>
        <fullName evidence="1">DsrE family protein</fullName>
    </submittedName>
</protein>
<name>A0ABV9QRN3_9FIRM</name>
<dbReference type="InterPro" id="IPR027396">
    <property type="entry name" value="DsrEFH-like"/>
</dbReference>
<dbReference type="Proteomes" id="UP001595916">
    <property type="component" value="Unassembled WGS sequence"/>
</dbReference>
<gene>
    <name evidence="1" type="ORF">ACFO4R_09400</name>
</gene>
<dbReference type="EMBL" id="JBHSHL010000043">
    <property type="protein sequence ID" value="MFC4805296.1"/>
    <property type="molecule type" value="Genomic_DNA"/>
</dbReference>
<keyword evidence="2" id="KW-1185">Reference proteome</keyword>
<evidence type="ECO:0000313" key="1">
    <source>
        <dbReference type="EMBL" id="MFC4805296.1"/>
    </source>
</evidence>
<dbReference type="Gene3D" id="3.40.1260.10">
    <property type="entry name" value="DsrEFH-like"/>
    <property type="match status" value="1"/>
</dbReference>
<accession>A0ABV9QRN3</accession>
<comment type="caution">
    <text evidence="1">The sequence shown here is derived from an EMBL/GenBank/DDBJ whole genome shotgun (WGS) entry which is preliminary data.</text>
</comment>
<proteinExistence type="predicted"/>
<evidence type="ECO:0000313" key="2">
    <source>
        <dbReference type="Proteomes" id="UP001595916"/>
    </source>
</evidence>
<reference evidence="2" key="1">
    <citation type="journal article" date="2019" name="Int. J. Syst. Evol. Microbiol.">
        <title>The Global Catalogue of Microorganisms (GCM) 10K type strain sequencing project: providing services to taxonomists for standard genome sequencing and annotation.</title>
        <authorList>
            <consortium name="The Broad Institute Genomics Platform"/>
            <consortium name="The Broad Institute Genome Sequencing Center for Infectious Disease"/>
            <person name="Wu L."/>
            <person name="Ma J."/>
        </authorList>
    </citation>
    <scope>NUCLEOTIDE SEQUENCE [LARGE SCALE GENOMIC DNA]</scope>
    <source>
        <strain evidence="2">CCUG 46385</strain>
    </source>
</reference>
<dbReference type="SUPFAM" id="SSF75169">
    <property type="entry name" value="DsrEFH-like"/>
    <property type="match status" value="1"/>
</dbReference>
<sequence length="123" mass="13006">MRTIDLLITLTAHEKDSNNVTIAFTMGLKAAQKGHATTLVLLSDAVHLASAGYADKIDVGAPFKPIAELLPAFLEAGGKIAVCSACMQHNNVSEDSIIEGIEVVNADFVVDALMEAKKSLQLN</sequence>
<organism evidence="1 2">
    <name type="scientific">Filifactor villosus</name>
    <dbReference type="NCBI Taxonomy" id="29374"/>
    <lineage>
        <taxon>Bacteria</taxon>
        <taxon>Bacillati</taxon>
        <taxon>Bacillota</taxon>
        <taxon>Clostridia</taxon>
        <taxon>Peptostreptococcales</taxon>
        <taxon>Filifactoraceae</taxon>
        <taxon>Filifactor</taxon>
    </lineage>
</organism>